<feature type="compositionally biased region" description="Low complexity" evidence="1">
    <location>
        <begin position="450"/>
        <end position="473"/>
    </location>
</feature>
<feature type="region of interest" description="Disordered" evidence="1">
    <location>
        <begin position="165"/>
        <end position="210"/>
    </location>
</feature>
<evidence type="ECO:0000313" key="4">
    <source>
        <dbReference type="Proteomes" id="UP000049983"/>
    </source>
</evidence>
<evidence type="ECO:0000259" key="2">
    <source>
        <dbReference type="Pfam" id="PF02120"/>
    </source>
</evidence>
<feature type="region of interest" description="Disordered" evidence="1">
    <location>
        <begin position="542"/>
        <end position="565"/>
    </location>
</feature>
<accession>A0A0M7AIW6</accession>
<keyword evidence="3" id="KW-0969">Cilium</keyword>
<dbReference type="GeneID" id="97673553"/>
<feature type="compositionally biased region" description="Pro residues" evidence="1">
    <location>
        <begin position="100"/>
        <end position="114"/>
    </location>
</feature>
<keyword evidence="4" id="KW-1185">Reference proteome</keyword>
<dbReference type="STRING" id="311410.LA5095_00882"/>
<feature type="compositionally biased region" description="Low complexity" evidence="1">
    <location>
        <begin position="330"/>
        <end position="353"/>
    </location>
</feature>
<reference evidence="4" key="1">
    <citation type="submission" date="2015-07" db="EMBL/GenBank/DDBJ databases">
        <authorList>
            <person name="Rodrigo-Torres Lidia"/>
            <person name="Arahal R.David."/>
        </authorList>
    </citation>
    <scope>NUCLEOTIDE SEQUENCE [LARGE SCALE GENOMIC DNA]</scope>
    <source>
        <strain evidence="4">CECT 5096</strain>
    </source>
</reference>
<feature type="compositionally biased region" description="Low complexity" evidence="1">
    <location>
        <begin position="115"/>
        <end position="125"/>
    </location>
</feature>
<gene>
    <name evidence="3" type="ORF">LA5096_04020</name>
</gene>
<feature type="region of interest" description="Disordered" evidence="1">
    <location>
        <begin position="299"/>
        <end position="360"/>
    </location>
</feature>
<feature type="compositionally biased region" description="Low complexity" evidence="1">
    <location>
        <begin position="180"/>
        <end position="210"/>
    </location>
</feature>
<feature type="compositionally biased region" description="Polar residues" evidence="1">
    <location>
        <begin position="165"/>
        <end position="179"/>
    </location>
</feature>
<feature type="compositionally biased region" description="Polar residues" evidence="1">
    <location>
        <begin position="316"/>
        <end position="327"/>
    </location>
</feature>
<feature type="region of interest" description="Disordered" evidence="1">
    <location>
        <begin position="84"/>
        <end position="145"/>
    </location>
</feature>
<feature type="region of interest" description="Disordered" evidence="1">
    <location>
        <begin position="388"/>
        <end position="428"/>
    </location>
</feature>
<dbReference type="AlphaFoldDB" id="A0A0M7AIW6"/>
<name>A0A0M7AIW6_9HYPH</name>
<organism evidence="3 4">
    <name type="scientific">Roseibium album</name>
    <dbReference type="NCBI Taxonomy" id="311410"/>
    <lineage>
        <taxon>Bacteria</taxon>
        <taxon>Pseudomonadati</taxon>
        <taxon>Pseudomonadota</taxon>
        <taxon>Alphaproteobacteria</taxon>
        <taxon>Hyphomicrobiales</taxon>
        <taxon>Stappiaceae</taxon>
        <taxon>Roseibium</taxon>
    </lineage>
</organism>
<dbReference type="OrthoDB" id="7941698at2"/>
<feature type="compositionally biased region" description="Polar residues" evidence="1">
    <location>
        <begin position="403"/>
        <end position="428"/>
    </location>
</feature>
<dbReference type="Proteomes" id="UP000049983">
    <property type="component" value="Unassembled WGS sequence"/>
</dbReference>
<protein>
    <submittedName>
        <fullName evidence="3">Flagellar hook-length control protein FliK</fullName>
    </submittedName>
</protein>
<sequence length="877" mass="88735">MVETVSAQPLTLGPGIAVGSQRLEPGLELKAKVETNLPGGVVRLVTADAKIDLRVRTPLPPGTEVVVTVTGSRQNPAIQITIVPPQGLDGSGAQVKPQAQPQPVPQPGFQPQPQNPSQLQGQLPQQPQPQPQIQPQPQPQKVPQPGIVAGQLKNEAAGILQTQPNVAQARTAPVASNSTQAPQAPQAPQVPQAPQASQAPQANAQAPRPAGPVFQATAEQTGGRALHLPTGQAPVHSGTTQTTPVQPAQTQVAPRTEGFRPGGSFIPPGLAGTPAKSTAPLQPAQVTVNAGGSPIDLPAAGNLPRVSGSVPAPLPGNSTALPQTGNTGRAPAPTAPATSTAPASPATPISSGPVTASAVSISGPSSQVIKPLLAQPKVGTDTVIAKGQVSPAASRGPVPPTAPVSTGTTTAQPASPGNTTPGSVTQGSVAQGSVAQGSIALGGGTSATGTVAGQSATGPLPSLPGQLPGRLAAPPGPLTAQPGVTTQSAASPNIAGPTVSGIVQAPIGPVSASAITSGATGAKLQGQLQAGEGLRVAQSQPYQPAGLTSNSRESAPTNVAASSTQAPVREIARQLMQPLGEQQSGLGNLFAQVGSLMSAQASGQVSMPDPVVKAMQQILGLRLNTVQKPTAAGLQQAVRHSGQFREANLVLPGQGSSAGQGDLKSVLLSFRSILQQFGSKGQVTRPASQPSVPTLQGPPQAQAQQAASGFWTGAAPQNLQSLLKETDAALARMRMTQLVNSGLAGDERQKLGTRPMDIVLELPLSLGQETAVMQMQVGRDGSGQEEGDEDEQAWRLRFALDLTATGPLEAAVSLRGGGTFVSLWVDRKETFDNLNSVRESVEASFADAGLDLQEFRLVRGLPPKTAAKYGALIDRQS</sequence>
<keyword evidence="3" id="KW-0282">Flagellum</keyword>
<dbReference type="Pfam" id="PF02120">
    <property type="entry name" value="Flg_hook"/>
    <property type="match status" value="1"/>
</dbReference>
<proteinExistence type="predicted"/>
<dbReference type="EMBL" id="CXWC01000011">
    <property type="protein sequence ID" value="CTQ74366.1"/>
    <property type="molecule type" value="Genomic_DNA"/>
</dbReference>
<feature type="compositionally biased region" description="Polar residues" evidence="1">
    <location>
        <begin position="680"/>
        <end position="699"/>
    </location>
</feature>
<feature type="compositionally biased region" description="Pro residues" evidence="1">
    <location>
        <begin position="126"/>
        <end position="142"/>
    </location>
</feature>
<dbReference type="RefSeq" id="WP_082442765.1">
    <property type="nucleotide sequence ID" value="NZ_CXWA01000005.1"/>
</dbReference>
<keyword evidence="3" id="KW-0966">Cell projection</keyword>
<feature type="domain" description="Flagellar hook-length control protein-like C-terminal" evidence="2">
    <location>
        <begin position="785"/>
        <end position="858"/>
    </location>
</feature>
<evidence type="ECO:0000313" key="3">
    <source>
        <dbReference type="EMBL" id="CTQ74366.1"/>
    </source>
</evidence>
<feature type="region of interest" description="Disordered" evidence="1">
    <location>
        <begin position="680"/>
        <end position="708"/>
    </location>
</feature>
<feature type="compositionally biased region" description="Polar residues" evidence="1">
    <location>
        <begin position="482"/>
        <end position="491"/>
    </location>
</feature>
<feature type="region of interest" description="Disordered" evidence="1">
    <location>
        <begin position="450"/>
        <end position="492"/>
    </location>
</feature>
<feature type="compositionally biased region" description="Low complexity" evidence="1">
    <location>
        <begin position="239"/>
        <end position="254"/>
    </location>
</feature>
<feature type="region of interest" description="Disordered" evidence="1">
    <location>
        <begin position="234"/>
        <end position="256"/>
    </location>
</feature>
<evidence type="ECO:0000256" key="1">
    <source>
        <dbReference type="SAM" id="MobiDB-lite"/>
    </source>
</evidence>
<dbReference type="InterPro" id="IPR021136">
    <property type="entry name" value="Flagellar_hook_control-like_C"/>
</dbReference>